<keyword evidence="3 5" id="KW-1133">Transmembrane helix</keyword>
<dbReference type="GO" id="GO:0016020">
    <property type="term" value="C:membrane"/>
    <property type="evidence" value="ECO:0007669"/>
    <property type="project" value="UniProtKB-SubCell"/>
</dbReference>
<evidence type="ECO:0000313" key="7">
    <source>
        <dbReference type="EMBL" id="KAK2988024.1"/>
    </source>
</evidence>
<feature type="transmembrane region" description="Helical" evidence="5">
    <location>
        <begin position="57"/>
        <end position="74"/>
    </location>
</feature>
<dbReference type="AlphaFoldDB" id="A0AA88REI0"/>
<evidence type="ECO:0000256" key="1">
    <source>
        <dbReference type="ARBA" id="ARBA00004167"/>
    </source>
</evidence>
<feature type="domain" description="Late embryogenesis abundant protein LEA-2 subgroup" evidence="6">
    <location>
        <begin position="72"/>
        <end position="169"/>
    </location>
</feature>
<evidence type="ECO:0000256" key="4">
    <source>
        <dbReference type="ARBA" id="ARBA00023136"/>
    </source>
</evidence>
<keyword evidence="4 5" id="KW-0472">Membrane</keyword>
<feature type="transmembrane region" description="Helical" evidence="5">
    <location>
        <begin position="12"/>
        <end position="37"/>
    </location>
</feature>
<dbReference type="InterPro" id="IPR044839">
    <property type="entry name" value="NDR1-like"/>
</dbReference>
<dbReference type="Proteomes" id="UP001187471">
    <property type="component" value="Unassembled WGS sequence"/>
</dbReference>
<accession>A0AA88REI0</accession>
<name>A0AA88REI0_9ASTE</name>
<keyword evidence="8" id="KW-1185">Reference proteome</keyword>
<evidence type="ECO:0000313" key="8">
    <source>
        <dbReference type="Proteomes" id="UP001187471"/>
    </source>
</evidence>
<dbReference type="PANTHER" id="PTHR31234">
    <property type="entry name" value="LATE EMBRYOGENESIS ABUNDANT (LEA) HYDROXYPROLINE-RICH GLYCOPROTEIN FAMILY"/>
    <property type="match status" value="1"/>
</dbReference>
<dbReference type="Pfam" id="PF03168">
    <property type="entry name" value="LEA_2"/>
    <property type="match status" value="1"/>
</dbReference>
<dbReference type="EMBL" id="JAVXUO010000922">
    <property type="protein sequence ID" value="KAK2988024.1"/>
    <property type="molecule type" value="Genomic_DNA"/>
</dbReference>
<organism evidence="7 8">
    <name type="scientific">Escallonia rubra</name>
    <dbReference type="NCBI Taxonomy" id="112253"/>
    <lineage>
        <taxon>Eukaryota</taxon>
        <taxon>Viridiplantae</taxon>
        <taxon>Streptophyta</taxon>
        <taxon>Embryophyta</taxon>
        <taxon>Tracheophyta</taxon>
        <taxon>Spermatophyta</taxon>
        <taxon>Magnoliopsida</taxon>
        <taxon>eudicotyledons</taxon>
        <taxon>Gunneridae</taxon>
        <taxon>Pentapetalae</taxon>
        <taxon>asterids</taxon>
        <taxon>campanulids</taxon>
        <taxon>Escalloniales</taxon>
        <taxon>Escalloniaceae</taxon>
        <taxon>Escallonia</taxon>
    </lineage>
</organism>
<evidence type="ECO:0000256" key="5">
    <source>
        <dbReference type="SAM" id="Phobius"/>
    </source>
</evidence>
<proteinExistence type="predicted"/>
<gene>
    <name evidence="7" type="ORF">RJ640_011287</name>
</gene>
<evidence type="ECO:0000256" key="2">
    <source>
        <dbReference type="ARBA" id="ARBA00022692"/>
    </source>
</evidence>
<dbReference type="InterPro" id="IPR004864">
    <property type="entry name" value="LEA_2"/>
</dbReference>
<comment type="subcellular location">
    <subcellularLocation>
        <location evidence="1">Membrane</location>
        <topology evidence="1">Single-pass membrane protein</topology>
    </subcellularLocation>
</comment>
<dbReference type="GO" id="GO:0098542">
    <property type="term" value="P:defense response to other organism"/>
    <property type="evidence" value="ECO:0007669"/>
    <property type="project" value="InterPro"/>
</dbReference>
<evidence type="ECO:0000259" key="6">
    <source>
        <dbReference type="Pfam" id="PF03168"/>
    </source>
</evidence>
<keyword evidence="2 5" id="KW-0812">Transmembrane</keyword>
<sequence>MPSNNRSYRKGLKLCCAATSIFIVIFIIISLILFFTVFKPKQPHVIVHPPSLQHIEFQLFPVSLNVTLGLVVTIDNRNYGSFRYKDTITYISYHGTSIAEVPIEHETVPARGKLNITTYANVTAVQLISSPYFWGDVRAGQFNLTSMATLHGKVGVFKILKMGATVSSTCDISVHFISQDIESKCHSKIKL</sequence>
<comment type="caution">
    <text evidence="7">The sequence shown here is derived from an EMBL/GenBank/DDBJ whole genome shotgun (WGS) entry which is preliminary data.</text>
</comment>
<dbReference type="SUPFAM" id="SSF117070">
    <property type="entry name" value="LEA14-like"/>
    <property type="match status" value="1"/>
</dbReference>
<evidence type="ECO:0000256" key="3">
    <source>
        <dbReference type="ARBA" id="ARBA00022989"/>
    </source>
</evidence>
<reference evidence="7" key="1">
    <citation type="submission" date="2022-12" db="EMBL/GenBank/DDBJ databases">
        <title>Draft genome assemblies for two species of Escallonia (Escalloniales).</title>
        <authorList>
            <person name="Chanderbali A."/>
            <person name="Dervinis C."/>
            <person name="Anghel I."/>
            <person name="Soltis D."/>
            <person name="Soltis P."/>
            <person name="Zapata F."/>
        </authorList>
    </citation>
    <scope>NUCLEOTIDE SEQUENCE</scope>
    <source>
        <strain evidence="7">UCBG92.1500</strain>
        <tissue evidence="7">Leaf</tissue>
    </source>
</reference>
<dbReference type="PANTHER" id="PTHR31234:SF65">
    <property type="entry name" value="LATE EMBRYOGENESIS ABUNDANT PROTEIN, LEA_2 SUBGROUP"/>
    <property type="match status" value="1"/>
</dbReference>
<protein>
    <recommendedName>
        <fullName evidence="6">Late embryogenesis abundant protein LEA-2 subgroup domain-containing protein</fullName>
    </recommendedName>
</protein>